<dbReference type="InParanoid" id="A0A1Y2ARR9"/>
<dbReference type="Proteomes" id="UP000193986">
    <property type="component" value="Unassembled WGS sequence"/>
</dbReference>
<dbReference type="AlphaFoldDB" id="A0A1Y2ARR9"/>
<gene>
    <name evidence="3" type="ORF">BCR39DRAFT_544677</name>
</gene>
<feature type="region of interest" description="Disordered" evidence="1">
    <location>
        <begin position="1"/>
        <end position="23"/>
    </location>
</feature>
<dbReference type="InterPro" id="IPR012334">
    <property type="entry name" value="Pectin_lyas_fold"/>
</dbReference>
<accession>A0A1Y2ARR9</accession>
<evidence type="ECO:0000313" key="3">
    <source>
        <dbReference type="EMBL" id="ORY25263.1"/>
    </source>
</evidence>
<dbReference type="OrthoDB" id="2587928at2759"/>
<dbReference type="InterPro" id="IPR011050">
    <property type="entry name" value="Pectin_lyase_fold/virulence"/>
</dbReference>
<feature type="region of interest" description="Disordered" evidence="1">
    <location>
        <begin position="434"/>
        <end position="468"/>
    </location>
</feature>
<dbReference type="Gene3D" id="2.160.20.10">
    <property type="entry name" value="Single-stranded right-handed beta-helix, Pectin lyase-like"/>
    <property type="match status" value="1"/>
</dbReference>
<proteinExistence type="predicted"/>
<keyword evidence="2" id="KW-0472">Membrane</keyword>
<feature type="compositionally biased region" description="Pro residues" evidence="1">
    <location>
        <begin position="447"/>
        <end position="462"/>
    </location>
</feature>
<sequence length="645" mass="69882">MTELSNSTIPGSTDPQYSYKRRRRRHDLKSPRSFHSSHSHDTPIAFYFILFVVLSLVTLAAAAPNNCLRFADYDSINQLFIDGGPGTKVFLCPSKVYRLSGTVVFTAADQELATYGYPSGAERATLRVEGKFATAVQGDCRRCVRVGVRALIIDGNRNVLGRLQDVEEATGLVVLGGNEGQSVRGCWLRDPRGFTAIHVREGDKLSCSGAIIEKNEIGPAGEEYDPEVDGPDPEAAPKGRPLADGISIACRDSYVRDNSFHDCTDAAVVVYCAPGTVVHANTITARTRSSMAGILAVDSTPFDGDYTGTMIKANIIDAARRIIRVGIGLGATVWSDDTETILKGGSVVANGIRGRHMGYGIAAAGLEGWTVTDNWDEATHEGRSSPRCFDDPINPHPTAFLFHSESIKDSTFQPGFLDQEFQYVVCIDGVEGTHHNPPPAAHEDSAPPAPDAPPVAPQPPVPTEGFNTGSEILDDILLHSQQRMLEALEHLSRRFDIMANEAGTGMVEGARVGPIVANALADLTDRVAGLEARQAALIKIASEMRSAMKLWDGEMSALNEWQYEMLLDVQHRLGIHLATPDESSSSSSLKKSGHTEIHLESSHGASTSTVTWETVGRWIVGQGIFALGVWGFRRWSARRRHGKLS</sequence>
<organism evidence="3 4">
    <name type="scientific">Naematelia encephala</name>
    <dbReference type="NCBI Taxonomy" id="71784"/>
    <lineage>
        <taxon>Eukaryota</taxon>
        <taxon>Fungi</taxon>
        <taxon>Dikarya</taxon>
        <taxon>Basidiomycota</taxon>
        <taxon>Agaricomycotina</taxon>
        <taxon>Tremellomycetes</taxon>
        <taxon>Tremellales</taxon>
        <taxon>Naemateliaceae</taxon>
        <taxon>Naematelia</taxon>
    </lineage>
</organism>
<keyword evidence="2" id="KW-1133">Transmembrane helix</keyword>
<feature type="region of interest" description="Disordered" evidence="1">
    <location>
        <begin position="579"/>
        <end position="603"/>
    </location>
</feature>
<reference evidence="3 4" key="1">
    <citation type="submission" date="2016-07" db="EMBL/GenBank/DDBJ databases">
        <title>Pervasive Adenine N6-methylation of Active Genes in Fungi.</title>
        <authorList>
            <consortium name="DOE Joint Genome Institute"/>
            <person name="Mondo S.J."/>
            <person name="Dannebaum R.O."/>
            <person name="Kuo R.C."/>
            <person name="Labutti K."/>
            <person name="Haridas S."/>
            <person name="Kuo A."/>
            <person name="Salamov A."/>
            <person name="Ahrendt S.R."/>
            <person name="Lipzen A."/>
            <person name="Sullivan W."/>
            <person name="Andreopoulos W.B."/>
            <person name="Clum A."/>
            <person name="Lindquist E."/>
            <person name="Daum C."/>
            <person name="Ramamoorthy G.K."/>
            <person name="Gryganskyi A."/>
            <person name="Culley D."/>
            <person name="Magnuson J.K."/>
            <person name="James T.Y."/>
            <person name="O'Malley M.A."/>
            <person name="Stajich J.E."/>
            <person name="Spatafora J.W."/>
            <person name="Visel A."/>
            <person name="Grigoriev I.V."/>
        </authorList>
    </citation>
    <scope>NUCLEOTIDE SEQUENCE [LARGE SCALE GENOMIC DNA]</scope>
    <source>
        <strain evidence="3 4">68-887.2</strain>
    </source>
</reference>
<dbReference type="EMBL" id="MCFC01000059">
    <property type="protein sequence ID" value="ORY25263.1"/>
    <property type="molecule type" value="Genomic_DNA"/>
</dbReference>
<dbReference type="SUPFAM" id="SSF51126">
    <property type="entry name" value="Pectin lyase-like"/>
    <property type="match status" value="1"/>
</dbReference>
<feature type="transmembrane region" description="Helical" evidence="2">
    <location>
        <begin position="44"/>
        <end position="63"/>
    </location>
</feature>
<feature type="compositionally biased region" description="Polar residues" evidence="1">
    <location>
        <begin position="1"/>
        <end position="16"/>
    </location>
</feature>
<feature type="compositionally biased region" description="Acidic residues" evidence="1">
    <location>
        <begin position="222"/>
        <end position="232"/>
    </location>
</feature>
<keyword evidence="2" id="KW-0812">Transmembrane</keyword>
<comment type="caution">
    <text evidence="3">The sequence shown here is derived from an EMBL/GenBank/DDBJ whole genome shotgun (WGS) entry which is preliminary data.</text>
</comment>
<evidence type="ECO:0000313" key="4">
    <source>
        <dbReference type="Proteomes" id="UP000193986"/>
    </source>
</evidence>
<name>A0A1Y2ARR9_9TREE</name>
<evidence type="ECO:0000256" key="1">
    <source>
        <dbReference type="SAM" id="MobiDB-lite"/>
    </source>
</evidence>
<evidence type="ECO:0000256" key="2">
    <source>
        <dbReference type="SAM" id="Phobius"/>
    </source>
</evidence>
<keyword evidence="4" id="KW-1185">Reference proteome</keyword>
<feature type="region of interest" description="Disordered" evidence="1">
    <location>
        <begin position="219"/>
        <end position="238"/>
    </location>
</feature>
<protein>
    <submittedName>
        <fullName evidence="3">Uncharacterized protein</fullName>
    </submittedName>
</protein>